<keyword evidence="3" id="KW-0238">DNA-binding</keyword>
<name>A0A7G9QQM2_9GAMM</name>
<organism evidence="6 7">
    <name type="scientific">Thermomonas brevis</name>
    <dbReference type="NCBI Taxonomy" id="215691"/>
    <lineage>
        <taxon>Bacteria</taxon>
        <taxon>Pseudomonadati</taxon>
        <taxon>Pseudomonadota</taxon>
        <taxon>Gammaproteobacteria</taxon>
        <taxon>Lysobacterales</taxon>
        <taxon>Lysobacteraceae</taxon>
        <taxon>Thermomonas</taxon>
    </lineage>
</organism>
<keyword evidence="7" id="KW-1185">Reference proteome</keyword>
<evidence type="ECO:0000256" key="4">
    <source>
        <dbReference type="ARBA" id="ARBA00023163"/>
    </source>
</evidence>
<dbReference type="AlphaFoldDB" id="A0A7G9QQM2"/>
<dbReference type="PRINTS" id="PR00039">
    <property type="entry name" value="HTHLYSR"/>
</dbReference>
<evidence type="ECO:0000313" key="7">
    <source>
        <dbReference type="Proteomes" id="UP000515977"/>
    </source>
</evidence>
<dbReference type="InterPro" id="IPR000847">
    <property type="entry name" value="LysR_HTH_N"/>
</dbReference>
<dbReference type="Proteomes" id="UP000515977">
    <property type="component" value="Chromosome"/>
</dbReference>
<dbReference type="InterPro" id="IPR036388">
    <property type="entry name" value="WH-like_DNA-bd_sf"/>
</dbReference>
<keyword evidence="4" id="KW-0804">Transcription</keyword>
<dbReference type="Pfam" id="PF00126">
    <property type="entry name" value="HTH_1"/>
    <property type="match status" value="1"/>
</dbReference>
<dbReference type="PROSITE" id="PS50931">
    <property type="entry name" value="HTH_LYSR"/>
    <property type="match status" value="1"/>
</dbReference>
<dbReference type="RefSeq" id="WP_187569415.1">
    <property type="nucleotide sequence ID" value="NZ_CP060711.1"/>
</dbReference>
<dbReference type="EMBL" id="CP060711">
    <property type="protein sequence ID" value="QNN45647.1"/>
    <property type="molecule type" value="Genomic_DNA"/>
</dbReference>
<dbReference type="PANTHER" id="PTHR30126">
    <property type="entry name" value="HTH-TYPE TRANSCRIPTIONAL REGULATOR"/>
    <property type="match status" value="1"/>
</dbReference>
<dbReference type="GO" id="GO:0000976">
    <property type="term" value="F:transcription cis-regulatory region binding"/>
    <property type="evidence" value="ECO:0007669"/>
    <property type="project" value="TreeGrafter"/>
</dbReference>
<evidence type="ECO:0000256" key="2">
    <source>
        <dbReference type="ARBA" id="ARBA00023015"/>
    </source>
</evidence>
<evidence type="ECO:0000259" key="5">
    <source>
        <dbReference type="PROSITE" id="PS50931"/>
    </source>
</evidence>
<dbReference type="InterPro" id="IPR005119">
    <property type="entry name" value="LysR_subst-bd"/>
</dbReference>
<dbReference type="Gene3D" id="1.10.10.10">
    <property type="entry name" value="Winged helix-like DNA-binding domain superfamily/Winged helix DNA-binding domain"/>
    <property type="match status" value="1"/>
</dbReference>
<dbReference type="SUPFAM" id="SSF53850">
    <property type="entry name" value="Periplasmic binding protein-like II"/>
    <property type="match status" value="1"/>
</dbReference>
<accession>A0A7G9QQM2</accession>
<dbReference type="PANTHER" id="PTHR30126:SF94">
    <property type="entry name" value="LYSR FAMILY TRANSCRIPTIONAL REGULATOR"/>
    <property type="match status" value="1"/>
</dbReference>
<dbReference type="Pfam" id="PF03466">
    <property type="entry name" value="LysR_substrate"/>
    <property type="match status" value="1"/>
</dbReference>
<sequence>MINISPRQLQVFVETVAAGSLRAAAERLHLTQPAASMALTEMERLLGGPLFDRVRGRLRLNARGHELLPLARELLERHAEFARAAAGAGGALAGELRIGTSNTVGNYRVGELLGGFVQAAPEVAIRLRVGNTDDIARALLAHELDVACVEGTALPSGLEVLPWRDDALLVCAPPGHPLARRRGLKEADFADAAWVIREPGSATRLLTEQVLGRLPPPRGRLELSQTEAIKQAVAAGLGIALLPEVAVRDALAAGCLCALRTPFLQPFLHRRLSLLLPRGSYRGGLLEAFLRATIA</sequence>
<dbReference type="SUPFAM" id="SSF46785">
    <property type="entry name" value="Winged helix' DNA-binding domain"/>
    <property type="match status" value="1"/>
</dbReference>
<dbReference type="Gene3D" id="3.40.190.10">
    <property type="entry name" value="Periplasmic binding protein-like II"/>
    <property type="match status" value="2"/>
</dbReference>
<comment type="similarity">
    <text evidence="1">Belongs to the LysR transcriptional regulatory family.</text>
</comment>
<dbReference type="KEGG" id="tbv:H9L17_10560"/>
<proteinExistence type="inferred from homology"/>
<evidence type="ECO:0000313" key="6">
    <source>
        <dbReference type="EMBL" id="QNN45647.1"/>
    </source>
</evidence>
<dbReference type="GO" id="GO:0003700">
    <property type="term" value="F:DNA-binding transcription factor activity"/>
    <property type="evidence" value="ECO:0007669"/>
    <property type="project" value="InterPro"/>
</dbReference>
<gene>
    <name evidence="6" type="ORF">H9L17_10560</name>
</gene>
<evidence type="ECO:0000256" key="3">
    <source>
        <dbReference type="ARBA" id="ARBA00023125"/>
    </source>
</evidence>
<protein>
    <submittedName>
        <fullName evidence="6">LysR family transcriptional regulator</fullName>
    </submittedName>
</protein>
<evidence type="ECO:0000256" key="1">
    <source>
        <dbReference type="ARBA" id="ARBA00009437"/>
    </source>
</evidence>
<feature type="domain" description="HTH lysR-type" evidence="5">
    <location>
        <begin position="4"/>
        <end position="61"/>
    </location>
</feature>
<reference evidence="6 7" key="1">
    <citation type="submission" date="2020-08" db="EMBL/GenBank/DDBJ databases">
        <title>Genome sequence of Thermomonas brevis KACC 16975T.</title>
        <authorList>
            <person name="Hyun D.-W."/>
            <person name="Bae J.-W."/>
        </authorList>
    </citation>
    <scope>NUCLEOTIDE SEQUENCE [LARGE SCALE GENOMIC DNA]</scope>
    <source>
        <strain evidence="6 7">KACC 16975</strain>
    </source>
</reference>
<dbReference type="InterPro" id="IPR036390">
    <property type="entry name" value="WH_DNA-bd_sf"/>
</dbReference>
<keyword evidence="2" id="KW-0805">Transcription regulation</keyword>